<keyword evidence="8" id="KW-1185">Reference proteome</keyword>
<dbReference type="Gene3D" id="1.20.1740.10">
    <property type="entry name" value="Amino acid/polyamine transporter I"/>
    <property type="match status" value="1"/>
</dbReference>
<evidence type="ECO:0000256" key="4">
    <source>
        <dbReference type="ARBA" id="ARBA00023136"/>
    </source>
</evidence>
<dbReference type="InterPro" id="IPR050598">
    <property type="entry name" value="AminoAcid_Transporter"/>
</dbReference>
<feature type="transmembrane region" description="Helical" evidence="6">
    <location>
        <begin position="446"/>
        <end position="464"/>
    </location>
</feature>
<dbReference type="OrthoDB" id="5982228at2759"/>
<feature type="transmembrane region" description="Helical" evidence="6">
    <location>
        <begin position="314"/>
        <end position="336"/>
    </location>
</feature>
<name>A0A8H4RDS7_9HELO</name>
<comment type="caution">
    <text evidence="7">The sequence shown here is derived from an EMBL/GenBank/DDBJ whole genome shotgun (WGS) entry which is preliminary data.</text>
</comment>
<sequence length="578" mass="63525">MTSNLVRLSNLTHQADAVSYALQPIPPPPTSPEAIEMASSSSSTTADQEPLLQRSHSPTDSIASYKSISKSRNDDELEEGSLYSSNPLDRSVENDVLPETAVLGRNLGWSSAYILIMSRVIGSGIFATPGAIVHLEYGCMLPRSGGDKVYLEFVYRHPRFLATVLIAVKSVLLGFTASNCIVFGEYVLYAFNREPSQFEGKVLALGLLTVIVVIHSCFLKTGIFIQNVLGWVKIALAIFMVFTSLFVVLFRSNESTESAIQFKINGNGIWDGSVWNWGIISTAMFKVSYSYAGLSNVNNVLNEVKDPVKTLKSAATTALITSCILYLLVNIAYFLVVPIEDIKNSGELIAALFFERVFGAELGRVLLPLAIATSAAGNVMVVTFSHARVVQEIARQGFLPFSQFISSSKPFGAPMGALITHYIPSFLVISIPAANIYSFILDVEGYPGQFFSIASSLGLLWLRYKRPDLHRPYMAFLPAVTFQVLHSIAVIFAPFVPREGLNWRQHLSQVSYAFVGTTIILFGVGYWYVWTVWIPRRNGCTLEEIEATLDDGTTVTRLVQVPIGSKPVPTTEQVAHDE</sequence>
<evidence type="ECO:0000256" key="3">
    <source>
        <dbReference type="ARBA" id="ARBA00022989"/>
    </source>
</evidence>
<feature type="compositionally biased region" description="Polar residues" evidence="5">
    <location>
        <begin position="38"/>
        <end position="47"/>
    </location>
</feature>
<evidence type="ECO:0000256" key="5">
    <source>
        <dbReference type="SAM" id="MobiDB-lite"/>
    </source>
</evidence>
<evidence type="ECO:0000313" key="8">
    <source>
        <dbReference type="Proteomes" id="UP000566819"/>
    </source>
</evidence>
<dbReference type="Proteomes" id="UP000566819">
    <property type="component" value="Unassembled WGS sequence"/>
</dbReference>
<comment type="subcellular location">
    <subcellularLocation>
        <location evidence="1">Membrane</location>
        <topology evidence="1">Multi-pass membrane protein</topology>
    </subcellularLocation>
</comment>
<feature type="transmembrane region" description="Helical" evidence="6">
    <location>
        <begin position="160"/>
        <end position="190"/>
    </location>
</feature>
<dbReference type="EMBL" id="JAAMPI010000839">
    <property type="protein sequence ID" value="KAF4628247.1"/>
    <property type="molecule type" value="Genomic_DNA"/>
</dbReference>
<dbReference type="InterPro" id="IPR002293">
    <property type="entry name" value="AA/rel_permease1"/>
</dbReference>
<dbReference type="GO" id="GO:0016020">
    <property type="term" value="C:membrane"/>
    <property type="evidence" value="ECO:0007669"/>
    <property type="project" value="UniProtKB-SubCell"/>
</dbReference>
<keyword evidence="4 6" id="KW-0472">Membrane</keyword>
<evidence type="ECO:0000313" key="7">
    <source>
        <dbReference type="EMBL" id="KAF4628247.1"/>
    </source>
</evidence>
<gene>
    <name evidence="7" type="ORF">G7Y89_g9905</name>
</gene>
<feature type="transmembrane region" description="Helical" evidence="6">
    <location>
        <begin position="202"/>
        <end position="225"/>
    </location>
</feature>
<accession>A0A8H4RDS7</accession>
<feature type="transmembrane region" description="Helical" evidence="6">
    <location>
        <begin position="231"/>
        <end position="253"/>
    </location>
</feature>
<keyword evidence="3 6" id="KW-1133">Transmembrane helix</keyword>
<reference evidence="7 8" key="1">
    <citation type="submission" date="2020-03" db="EMBL/GenBank/DDBJ databases">
        <title>Draft Genome Sequence of Cudoniella acicularis.</title>
        <authorList>
            <person name="Buettner E."/>
            <person name="Kellner H."/>
        </authorList>
    </citation>
    <scope>NUCLEOTIDE SEQUENCE [LARGE SCALE GENOMIC DNA]</scope>
    <source>
        <strain evidence="7 8">DSM 108380</strain>
    </source>
</reference>
<dbReference type="Pfam" id="PF13520">
    <property type="entry name" value="AA_permease_2"/>
    <property type="match status" value="1"/>
</dbReference>
<proteinExistence type="predicted"/>
<evidence type="ECO:0000256" key="2">
    <source>
        <dbReference type="ARBA" id="ARBA00022692"/>
    </source>
</evidence>
<feature type="transmembrane region" description="Helical" evidence="6">
    <location>
        <begin position="509"/>
        <end position="529"/>
    </location>
</feature>
<feature type="transmembrane region" description="Helical" evidence="6">
    <location>
        <begin position="112"/>
        <end position="135"/>
    </location>
</feature>
<protein>
    <submittedName>
        <fullName evidence="7">Uncharacterized protein</fullName>
    </submittedName>
</protein>
<evidence type="ECO:0000256" key="1">
    <source>
        <dbReference type="ARBA" id="ARBA00004141"/>
    </source>
</evidence>
<keyword evidence="2 6" id="KW-0812">Transmembrane</keyword>
<evidence type="ECO:0000256" key="6">
    <source>
        <dbReference type="SAM" id="Phobius"/>
    </source>
</evidence>
<feature type="compositionally biased region" description="Polar residues" evidence="5">
    <location>
        <begin position="54"/>
        <end position="70"/>
    </location>
</feature>
<dbReference type="PANTHER" id="PTHR11785">
    <property type="entry name" value="AMINO ACID TRANSPORTER"/>
    <property type="match status" value="1"/>
</dbReference>
<organism evidence="7 8">
    <name type="scientific">Cudoniella acicularis</name>
    <dbReference type="NCBI Taxonomy" id="354080"/>
    <lineage>
        <taxon>Eukaryota</taxon>
        <taxon>Fungi</taxon>
        <taxon>Dikarya</taxon>
        <taxon>Ascomycota</taxon>
        <taxon>Pezizomycotina</taxon>
        <taxon>Leotiomycetes</taxon>
        <taxon>Helotiales</taxon>
        <taxon>Tricladiaceae</taxon>
        <taxon>Cudoniella</taxon>
    </lineage>
</organism>
<feature type="transmembrane region" description="Helical" evidence="6">
    <location>
        <begin position="274"/>
        <end position="294"/>
    </location>
</feature>
<feature type="transmembrane region" description="Helical" evidence="6">
    <location>
        <begin position="419"/>
        <end position="440"/>
    </location>
</feature>
<feature type="transmembrane region" description="Helical" evidence="6">
    <location>
        <begin position="476"/>
        <end position="497"/>
    </location>
</feature>
<feature type="region of interest" description="Disordered" evidence="5">
    <location>
        <begin position="21"/>
        <end position="88"/>
    </location>
</feature>
<dbReference type="GO" id="GO:0015179">
    <property type="term" value="F:L-amino acid transmembrane transporter activity"/>
    <property type="evidence" value="ECO:0007669"/>
    <property type="project" value="TreeGrafter"/>
</dbReference>
<dbReference type="AlphaFoldDB" id="A0A8H4RDS7"/>
<dbReference type="PANTHER" id="PTHR11785:SF532">
    <property type="entry name" value="TRANSPORTER, PUTATIVE (EUROFUNG)-RELATED"/>
    <property type="match status" value="1"/>
</dbReference>